<organism evidence="3 4">
    <name type="scientific">Hoeflea halophila</name>
    <dbReference type="NCBI Taxonomy" id="714899"/>
    <lineage>
        <taxon>Bacteria</taxon>
        <taxon>Pseudomonadati</taxon>
        <taxon>Pseudomonadota</taxon>
        <taxon>Alphaproteobacteria</taxon>
        <taxon>Hyphomicrobiales</taxon>
        <taxon>Rhizobiaceae</taxon>
        <taxon>Hoeflea</taxon>
    </lineage>
</organism>
<dbReference type="InterPro" id="IPR039422">
    <property type="entry name" value="MarR/SlyA-like"/>
</dbReference>
<dbReference type="PROSITE" id="PS50995">
    <property type="entry name" value="HTH_MARR_2"/>
    <property type="match status" value="1"/>
</dbReference>
<dbReference type="Gene3D" id="1.10.10.10">
    <property type="entry name" value="Winged helix-like DNA-binding domain superfamily/Winged helix DNA-binding domain"/>
    <property type="match status" value="1"/>
</dbReference>
<name>A0A286IE59_9HYPH</name>
<sequence>MKQASERQAERIKQRRERQEQNLFSRLPAAYAASRLQAQRLLQRAGGLSVLEWRVLWDLCEAGPMTIRDLAEIQRTDHSQLSRALPAMQRKQFVTMTRDSSDGRQIVVEITDTGRRAYETTAPTMKLRRDALRAEFSPEEIATFISLLDRLEDFLRRPIDTFLEREPPE</sequence>
<dbReference type="SMART" id="SM00347">
    <property type="entry name" value="HTH_MARR"/>
    <property type="match status" value="1"/>
</dbReference>
<gene>
    <name evidence="3" type="ORF">SAMN05877838_3339</name>
</gene>
<accession>A0A286IE59</accession>
<proteinExistence type="predicted"/>
<protein>
    <submittedName>
        <fullName evidence="3">DNA-binding MarR family transcriptional regulator</fullName>
    </submittedName>
</protein>
<dbReference type="GO" id="GO:0003677">
    <property type="term" value="F:DNA binding"/>
    <property type="evidence" value="ECO:0007669"/>
    <property type="project" value="UniProtKB-KW"/>
</dbReference>
<dbReference type="Pfam" id="PF01047">
    <property type="entry name" value="MarR"/>
    <property type="match status" value="1"/>
</dbReference>
<dbReference type="RefSeq" id="WP_097108898.1">
    <property type="nucleotide sequence ID" value="NZ_OCPC01000005.1"/>
</dbReference>
<dbReference type="PANTHER" id="PTHR33164:SF13">
    <property type="entry name" value="4-HYDROXYPHENYLACETATE CATABOLISM PROTEIN"/>
    <property type="match status" value="1"/>
</dbReference>
<dbReference type="SUPFAM" id="SSF46785">
    <property type="entry name" value="Winged helix' DNA-binding domain"/>
    <property type="match status" value="1"/>
</dbReference>
<feature type="region of interest" description="Disordered" evidence="1">
    <location>
        <begin position="1"/>
        <end position="20"/>
    </location>
</feature>
<dbReference type="PANTHER" id="PTHR33164">
    <property type="entry name" value="TRANSCRIPTIONAL REGULATOR, MARR FAMILY"/>
    <property type="match status" value="1"/>
</dbReference>
<dbReference type="InterPro" id="IPR000835">
    <property type="entry name" value="HTH_MarR-typ"/>
</dbReference>
<dbReference type="AlphaFoldDB" id="A0A286IE59"/>
<dbReference type="OrthoDB" id="4731280at2"/>
<dbReference type="GO" id="GO:0003700">
    <property type="term" value="F:DNA-binding transcription factor activity"/>
    <property type="evidence" value="ECO:0007669"/>
    <property type="project" value="InterPro"/>
</dbReference>
<dbReference type="InterPro" id="IPR036390">
    <property type="entry name" value="WH_DNA-bd_sf"/>
</dbReference>
<dbReference type="InterPro" id="IPR036388">
    <property type="entry name" value="WH-like_DNA-bd_sf"/>
</dbReference>
<keyword evidence="3" id="KW-0238">DNA-binding</keyword>
<dbReference type="EMBL" id="OCPC01000005">
    <property type="protein sequence ID" value="SOE18415.1"/>
    <property type="molecule type" value="Genomic_DNA"/>
</dbReference>
<evidence type="ECO:0000313" key="4">
    <source>
        <dbReference type="Proteomes" id="UP000219465"/>
    </source>
</evidence>
<dbReference type="Proteomes" id="UP000219465">
    <property type="component" value="Unassembled WGS sequence"/>
</dbReference>
<feature type="domain" description="HTH marR-type" evidence="2">
    <location>
        <begin position="20"/>
        <end position="153"/>
    </location>
</feature>
<keyword evidence="4" id="KW-1185">Reference proteome</keyword>
<evidence type="ECO:0000259" key="2">
    <source>
        <dbReference type="PROSITE" id="PS50995"/>
    </source>
</evidence>
<evidence type="ECO:0000313" key="3">
    <source>
        <dbReference type="EMBL" id="SOE18415.1"/>
    </source>
</evidence>
<reference evidence="4" key="1">
    <citation type="submission" date="2017-08" db="EMBL/GenBank/DDBJ databases">
        <authorList>
            <person name="Varghese N."/>
            <person name="Submissions S."/>
        </authorList>
    </citation>
    <scope>NUCLEOTIDE SEQUENCE [LARGE SCALE GENOMIC DNA]</scope>
    <source>
        <strain evidence="4">KCTC 23107</strain>
    </source>
</reference>
<evidence type="ECO:0000256" key="1">
    <source>
        <dbReference type="SAM" id="MobiDB-lite"/>
    </source>
</evidence>
<dbReference type="GO" id="GO:0006950">
    <property type="term" value="P:response to stress"/>
    <property type="evidence" value="ECO:0007669"/>
    <property type="project" value="TreeGrafter"/>
</dbReference>